<dbReference type="InterPro" id="IPR040982">
    <property type="entry name" value="DNA_pol3_finger"/>
</dbReference>
<evidence type="ECO:0000256" key="2">
    <source>
        <dbReference type="ARBA" id="ARBA00022679"/>
    </source>
</evidence>
<feature type="domain" description="DNA polymerase helix-hairpin-helix motif" evidence="8">
    <location>
        <begin position="318"/>
        <end position="402"/>
    </location>
</feature>
<evidence type="ECO:0000256" key="5">
    <source>
        <dbReference type="ARBA" id="ARBA00022932"/>
    </source>
</evidence>
<protein>
    <recommendedName>
        <fullName evidence="1">DNA-directed DNA polymerase</fullName>
        <ecNumber evidence="1">2.7.7.7</ecNumber>
    </recommendedName>
</protein>
<feature type="domain" description="DNA polymerase III alpha subunit finger" evidence="9">
    <location>
        <begin position="81"/>
        <end position="243"/>
    </location>
</feature>
<reference evidence="10" key="2">
    <citation type="journal article" date="2021" name="PeerJ">
        <title>Extensive microbial diversity within the chicken gut microbiome revealed by metagenomics and culture.</title>
        <authorList>
            <person name="Gilroy R."/>
            <person name="Ravi A."/>
            <person name="Getino M."/>
            <person name="Pursley I."/>
            <person name="Horton D.L."/>
            <person name="Alikhan N.F."/>
            <person name="Baker D."/>
            <person name="Gharbi K."/>
            <person name="Hall N."/>
            <person name="Watson M."/>
            <person name="Adriaenssens E.M."/>
            <person name="Foster-Nyarko E."/>
            <person name="Jarju S."/>
            <person name="Secka A."/>
            <person name="Antonio M."/>
            <person name="Oren A."/>
            <person name="Chaudhuri R.R."/>
            <person name="La Ragione R."/>
            <person name="Hildebrand F."/>
            <person name="Pallen M.J."/>
        </authorList>
    </citation>
    <scope>NUCLEOTIDE SEQUENCE</scope>
    <source>
        <strain evidence="10">14508</strain>
    </source>
</reference>
<sequence>AFKDIVDRHQKYKQLIALASQIEGLKRQSGIHAAGVVLYKDPIDAAVPTIKINENTLVTQYDYKQIEKLGLVKMDLLGLKNLTIIDACLHLIQQETQQNYTLDTFPYDQKEVYDFLKTGNTMGIFQLESAGMKRTIQELKPTCFEDIVSLLAIYRPGPMKNIHSFIARKHHQEPITYLHEDLKEILEPTYGIIVYQEQIMQIVQKIANYTYSEADLFRRAIGKKDSQELQRQKERFIQSCVANHYPMDFAIALFALIEKFADYGFNRAHSVGYAKIAMVMAAIKVFYPAIFYKTLLEMNADSDQKKLLLLQEAQYFHIQLDFPSVNDSALHYTIQNNRLRVGLGEIATIKATMANQILEERKEGLFLDIYDFMIRMIKRNLSMAQFEALVYSGALDCFKIKRPLLIANQQNLFEYGNMFIDLPYQIHDYQSYDYLPIPLLKQQEIQIDWLAKEKEYLGFYLSVHPIKKIKEKINLPFVDIVHLSNEKQKVSILGKINKIEFKKNKSGKDMLVVQLEDDTGNVTLYGFSPTILNLRDQLFKKDLVVVDVDVQSKTFILIQRMQKIGGKET</sequence>
<keyword evidence="5" id="KW-0239">DNA-directed DNA polymerase</keyword>
<dbReference type="Pfam" id="PF17657">
    <property type="entry name" value="DNA_pol3_finger"/>
    <property type="match status" value="1"/>
</dbReference>
<dbReference type="InterPro" id="IPR029460">
    <property type="entry name" value="DNAPol_HHH"/>
</dbReference>
<name>A0A9D1G974_9FIRM</name>
<comment type="caution">
    <text evidence="10">The sequence shown here is derived from an EMBL/GenBank/DDBJ whole genome shotgun (WGS) entry which is preliminary data.</text>
</comment>
<dbReference type="PANTHER" id="PTHR32294:SF0">
    <property type="entry name" value="DNA POLYMERASE III SUBUNIT ALPHA"/>
    <property type="match status" value="1"/>
</dbReference>
<evidence type="ECO:0000259" key="7">
    <source>
        <dbReference type="Pfam" id="PF07733"/>
    </source>
</evidence>
<evidence type="ECO:0000259" key="8">
    <source>
        <dbReference type="Pfam" id="PF14579"/>
    </source>
</evidence>
<dbReference type="Pfam" id="PF14579">
    <property type="entry name" value="HHH_6"/>
    <property type="match status" value="1"/>
</dbReference>
<evidence type="ECO:0000256" key="6">
    <source>
        <dbReference type="ARBA" id="ARBA00049244"/>
    </source>
</evidence>
<evidence type="ECO:0000256" key="3">
    <source>
        <dbReference type="ARBA" id="ARBA00022695"/>
    </source>
</evidence>
<dbReference type="AlphaFoldDB" id="A0A9D1G974"/>
<evidence type="ECO:0000313" key="10">
    <source>
        <dbReference type="EMBL" id="HIT17143.1"/>
    </source>
</evidence>
<dbReference type="PANTHER" id="PTHR32294">
    <property type="entry name" value="DNA POLYMERASE III SUBUNIT ALPHA"/>
    <property type="match status" value="1"/>
</dbReference>
<dbReference type="Proteomes" id="UP000886893">
    <property type="component" value="Unassembled WGS sequence"/>
</dbReference>
<feature type="domain" description="Bacterial DNA polymerase III alpha subunit NTPase" evidence="7">
    <location>
        <begin position="2"/>
        <end position="78"/>
    </location>
</feature>
<organism evidence="10 11">
    <name type="scientific">Candidatus Caccosoma faecigallinarum</name>
    <dbReference type="NCBI Taxonomy" id="2840720"/>
    <lineage>
        <taxon>Bacteria</taxon>
        <taxon>Bacillati</taxon>
        <taxon>Bacillota</taxon>
        <taxon>Bacillota incertae sedis</taxon>
        <taxon>Candidatus Caccosoma</taxon>
    </lineage>
</organism>
<dbReference type="NCBIfam" id="TIGR00594">
    <property type="entry name" value="polc"/>
    <property type="match status" value="1"/>
</dbReference>
<dbReference type="GO" id="GO:0006260">
    <property type="term" value="P:DNA replication"/>
    <property type="evidence" value="ECO:0007669"/>
    <property type="project" value="UniProtKB-KW"/>
</dbReference>
<proteinExistence type="predicted"/>
<reference evidence="10" key="1">
    <citation type="submission" date="2020-10" db="EMBL/GenBank/DDBJ databases">
        <authorList>
            <person name="Gilroy R."/>
        </authorList>
    </citation>
    <scope>NUCLEOTIDE SEQUENCE</scope>
    <source>
        <strain evidence="10">14508</strain>
    </source>
</reference>
<keyword evidence="2" id="KW-0808">Transferase</keyword>
<dbReference type="EC" id="2.7.7.7" evidence="1"/>
<dbReference type="InterPro" id="IPR011708">
    <property type="entry name" value="DNA_pol3_alpha_NTPase_dom"/>
</dbReference>
<evidence type="ECO:0000256" key="4">
    <source>
        <dbReference type="ARBA" id="ARBA00022705"/>
    </source>
</evidence>
<evidence type="ECO:0000256" key="1">
    <source>
        <dbReference type="ARBA" id="ARBA00012417"/>
    </source>
</evidence>
<dbReference type="GO" id="GO:0003887">
    <property type="term" value="F:DNA-directed DNA polymerase activity"/>
    <property type="evidence" value="ECO:0007669"/>
    <property type="project" value="UniProtKB-KW"/>
</dbReference>
<comment type="catalytic activity">
    <reaction evidence="6">
        <text>DNA(n) + a 2'-deoxyribonucleoside 5'-triphosphate = DNA(n+1) + diphosphate</text>
        <dbReference type="Rhea" id="RHEA:22508"/>
        <dbReference type="Rhea" id="RHEA-COMP:17339"/>
        <dbReference type="Rhea" id="RHEA-COMP:17340"/>
        <dbReference type="ChEBI" id="CHEBI:33019"/>
        <dbReference type="ChEBI" id="CHEBI:61560"/>
        <dbReference type="ChEBI" id="CHEBI:173112"/>
        <dbReference type="EC" id="2.7.7.7"/>
    </reaction>
</comment>
<dbReference type="Gene3D" id="1.10.150.870">
    <property type="match status" value="1"/>
</dbReference>
<keyword evidence="4" id="KW-0235">DNA replication</keyword>
<feature type="non-terminal residue" evidence="10">
    <location>
        <position position="1"/>
    </location>
</feature>
<dbReference type="Pfam" id="PF07733">
    <property type="entry name" value="DNA_pol3_alpha"/>
    <property type="match status" value="1"/>
</dbReference>
<dbReference type="InterPro" id="IPR004805">
    <property type="entry name" value="DnaE2/DnaE/PolC"/>
</dbReference>
<dbReference type="EMBL" id="DVKI01000063">
    <property type="protein sequence ID" value="HIT17143.1"/>
    <property type="molecule type" value="Genomic_DNA"/>
</dbReference>
<dbReference type="GO" id="GO:0008408">
    <property type="term" value="F:3'-5' exonuclease activity"/>
    <property type="evidence" value="ECO:0007669"/>
    <property type="project" value="InterPro"/>
</dbReference>
<keyword evidence="3" id="KW-0548">Nucleotidyltransferase</keyword>
<accession>A0A9D1G974</accession>
<evidence type="ECO:0000313" key="11">
    <source>
        <dbReference type="Proteomes" id="UP000886893"/>
    </source>
</evidence>
<evidence type="ECO:0000259" key="9">
    <source>
        <dbReference type="Pfam" id="PF17657"/>
    </source>
</evidence>
<gene>
    <name evidence="10" type="ORF">IAD04_02025</name>
</gene>